<keyword evidence="9" id="KW-1185">Reference proteome</keyword>
<sequence length="73" mass="8110">MTLAFFEISGQEIILISILSALLPLLCIIDIVRSDFKDSTTKLLWVLVVLFIAFIGPLVYLIIGRGTKIKSSK</sequence>
<evidence type="ECO:0000256" key="1">
    <source>
        <dbReference type="ARBA" id="ARBA00004651"/>
    </source>
</evidence>
<dbReference type="InterPro" id="IPR027379">
    <property type="entry name" value="CLS_N"/>
</dbReference>
<keyword evidence="2" id="KW-1003">Cell membrane</keyword>
<comment type="subcellular location">
    <subcellularLocation>
        <location evidence="1">Cell membrane</location>
        <topology evidence="1">Multi-pass membrane protein</topology>
    </subcellularLocation>
</comment>
<protein>
    <submittedName>
        <fullName evidence="8">PLDc N-terminal domain-containing protein</fullName>
    </submittedName>
</protein>
<proteinExistence type="predicted"/>
<dbReference type="Proteomes" id="UP001597601">
    <property type="component" value="Unassembled WGS sequence"/>
</dbReference>
<dbReference type="RefSeq" id="WP_377129142.1">
    <property type="nucleotide sequence ID" value="NZ_JBHUHN010000001.1"/>
</dbReference>
<evidence type="ECO:0000256" key="3">
    <source>
        <dbReference type="ARBA" id="ARBA00022692"/>
    </source>
</evidence>
<evidence type="ECO:0000256" key="4">
    <source>
        <dbReference type="ARBA" id="ARBA00022989"/>
    </source>
</evidence>
<evidence type="ECO:0000313" key="9">
    <source>
        <dbReference type="Proteomes" id="UP001597601"/>
    </source>
</evidence>
<keyword evidence="3 6" id="KW-0812">Transmembrane</keyword>
<evidence type="ECO:0000256" key="5">
    <source>
        <dbReference type="ARBA" id="ARBA00023136"/>
    </source>
</evidence>
<reference evidence="9" key="1">
    <citation type="journal article" date="2019" name="Int. J. Syst. Evol. Microbiol.">
        <title>The Global Catalogue of Microorganisms (GCM) 10K type strain sequencing project: providing services to taxonomists for standard genome sequencing and annotation.</title>
        <authorList>
            <consortium name="The Broad Institute Genomics Platform"/>
            <consortium name="The Broad Institute Genome Sequencing Center for Infectious Disease"/>
            <person name="Wu L."/>
            <person name="Ma J."/>
        </authorList>
    </citation>
    <scope>NUCLEOTIDE SEQUENCE [LARGE SCALE GENOMIC DNA]</scope>
    <source>
        <strain evidence="9">KCTC 52232</strain>
    </source>
</reference>
<name>A0ABW5XRS2_9SPHI</name>
<keyword evidence="4 6" id="KW-1133">Transmembrane helix</keyword>
<feature type="transmembrane region" description="Helical" evidence="6">
    <location>
        <begin position="44"/>
        <end position="63"/>
    </location>
</feature>
<feature type="domain" description="Cardiolipin synthase N-terminal" evidence="7">
    <location>
        <begin position="24"/>
        <end position="65"/>
    </location>
</feature>
<comment type="caution">
    <text evidence="8">The sequence shown here is derived from an EMBL/GenBank/DDBJ whole genome shotgun (WGS) entry which is preliminary data.</text>
</comment>
<feature type="transmembrane region" description="Helical" evidence="6">
    <location>
        <begin position="12"/>
        <end position="32"/>
    </location>
</feature>
<evidence type="ECO:0000313" key="8">
    <source>
        <dbReference type="EMBL" id="MFD2865943.1"/>
    </source>
</evidence>
<organism evidence="8 9">
    <name type="scientific">Mucilaginibacter antarcticus</name>
    <dbReference type="NCBI Taxonomy" id="1855725"/>
    <lineage>
        <taxon>Bacteria</taxon>
        <taxon>Pseudomonadati</taxon>
        <taxon>Bacteroidota</taxon>
        <taxon>Sphingobacteriia</taxon>
        <taxon>Sphingobacteriales</taxon>
        <taxon>Sphingobacteriaceae</taxon>
        <taxon>Mucilaginibacter</taxon>
    </lineage>
</organism>
<accession>A0ABW5XRS2</accession>
<dbReference type="Pfam" id="PF13396">
    <property type="entry name" value="PLDc_N"/>
    <property type="match status" value="1"/>
</dbReference>
<evidence type="ECO:0000256" key="2">
    <source>
        <dbReference type="ARBA" id="ARBA00022475"/>
    </source>
</evidence>
<evidence type="ECO:0000259" key="7">
    <source>
        <dbReference type="Pfam" id="PF13396"/>
    </source>
</evidence>
<keyword evidence="5 6" id="KW-0472">Membrane</keyword>
<dbReference type="EMBL" id="JBHUON010000019">
    <property type="protein sequence ID" value="MFD2865943.1"/>
    <property type="molecule type" value="Genomic_DNA"/>
</dbReference>
<gene>
    <name evidence="8" type="ORF">ACFSYC_14675</name>
</gene>
<evidence type="ECO:0000256" key="6">
    <source>
        <dbReference type="SAM" id="Phobius"/>
    </source>
</evidence>